<sequence>MTKVFGDIYADIYDFIYEDKNYNEECNLIEKIMHEYGKKTGKKILDLGCGTGSHAVILAERGYDVTGVDISQGMLDLANKKKKKINKPNYPKFVRGDIRNIKISQKFDVVLSMFAVLGYQKENADVLSALKTARCHLTDNGLFIFDFWYGPSVLYHKPVSRIKVINIPSGKIIRVANGDLNILEHNCTVKYLAWRIKKGCSLEEIEECHTMRFFFPLEIRFFLESAGFELLKLAAFPTYINNPSEDSWNVIAVAKAI</sequence>
<gene>
    <name evidence="3" type="ORF">COV53_03800</name>
</gene>
<dbReference type="InterPro" id="IPR041698">
    <property type="entry name" value="Methyltransf_25"/>
</dbReference>
<evidence type="ECO:0000313" key="4">
    <source>
        <dbReference type="Proteomes" id="UP000230707"/>
    </source>
</evidence>
<evidence type="ECO:0000259" key="2">
    <source>
        <dbReference type="Pfam" id="PF13649"/>
    </source>
</evidence>
<reference evidence="3 4" key="1">
    <citation type="submission" date="2017-09" db="EMBL/GenBank/DDBJ databases">
        <title>Depth-based differentiation of microbial function through sediment-hosted aquifers and enrichment of novel symbionts in the deep terrestrial subsurface.</title>
        <authorList>
            <person name="Probst A.J."/>
            <person name="Ladd B."/>
            <person name="Jarett J.K."/>
            <person name="Geller-Mcgrath D.E."/>
            <person name="Sieber C.M."/>
            <person name="Emerson J.B."/>
            <person name="Anantharaman K."/>
            <person name="Thomas B.C."/>
            <person name="Malmstrom R."/>
            <person name="Stieglmeier M."/>
            <person name="Klingl A."/>
            <person name="Woyke T."/>
            <person name="Ryan C.M."/>
            <person name="Banfield J.F."/>
        </authorList>
    </citation>
    <scope>NUCLEOTIDE SEQUENCE [LARGE SCALE GENOMIC DNA]</scope>
    <source>
        <strain evidence="3">CG11_big_fil_rev_8_21_14_0_20_37_11</strain>
    </source>
</reference>
<protein>
    <recommendedName>
        <fullName evidence="2">Methyltransferase domain-containing protein</fullName>
    </recommendedName>
</protein>
<dbReference type="Gene3D" id="3.40.50.150">
    <property type="entry name" value="Vaccinia Virus protein VP39"/>
    <property type="match status" value="1"/>
</dbReference>
<dbReference type="AlphaFoldDB" id="A0A2H0NHG1"/>
<keyword evidence="1" id="KW-0808">Transferase</keyword>
<dbReference type="SUPFAM" id="SSF53335">
    <property type="entry name" value="S-adenosyl-L-methionine-dependent methyltransferases"/>
    <property type="match status" value="1"/>
</dbReference>
<dbReference type="Pfam" id="PF13649">
    <property type="entry name" value="Methyltransf_25"/>
    <property type="match status" value="1"/>
</dbReference>
<evidence type="ECO:0000256" key="1">
    <source>
        <dbReference type="ARBA" id="ARBA00022679"/>
    </source>
</evidence>
<accession>A0A2H0NHG1</accession>
<dbReference type="Proteomes" id="UP000230707">
    <property type="component" value="Unassembled WGS sequence"/>
</dbReference>
<feature type="domain" description="Methyltransferase" evidence="2">
    <location>
        <begin position="44"/>
        <end position="141"/>
    </location>
</feature>
<name>A0A2H0NHG1_9BACT</name>
<dbReference type="PANTHER" id="PTHR43861">
    <property type="entry name" value="TRANS-ACONITATE 2-METHYLTRANSFERASE-RELATED"/>
    <property type="match status" value="1"/>
</dbReference>
<dbReference type="EMBL" id="PCWS01000085">
    <property type="protein sequence ID" value="PIR08293.1"/>
    <property type="molecule type" value="Genomic_DNA"/>
</dbReference>
<evidence type="ECO:0000313" key="3">
    <source>
        <dbReference type="EMBL" id="PIR08293.1"/>
    </source>
</evidence>
<dbReference type="Gene3D" id="2.20.130.10">
    <property type="entry name" value="CAC2371-like domains"/>
    <property type="match status" value="1"/>
</dbReference>
<organism evidence="3 4">
    <name type="scientific">Candidatus Gottesmanbacteria bacterium CG11_big_fil_rev_8_21_14_0_20_37_11</name>
    <dbReference type="NCBI Taxonomy" id="1974575"/>
    <lineage>
        <taxon>Bacteria</taxon>
        <taxon>Candidatus Gottesmaniibacteriota</taxon>
    </lineage>
</organism>
<comment type="caution">
    <text evidence="3">The sequence shown here is derived from an EMBL/GenBank/DDBJ whole genome shotgun (WGS) entry which is preliminary data.</text>
</comment>
<proteinExistence type="predicted"/>
<dbReference type="GO" id="GO:0016740">
    <property type="term" value="F:transferase activity"/>
    <property type="evidence" value="ECO:0007669"/>
    <property type="project" value="UniProtKB-KW"/>
</dbReference>
<dbReference type="InterPro" id="IPR029063">
    <property type="entry name" value="SAM-dependent_MTases_sf"/>
</dbReference>
<dbReference type="CDD" id="cd02440">
    <property type="entry name" value="AdoMet_MTases"/>
    <property type="match status" value="1"/>
</dbReference>